<dbReference type="EC" id="6.1.1.6" evidence="13"/>
<proteinExistence type="inferred from homology"/>
<comment type="subunit">
    <text evidence="3 13">Homodimer.</text>
</comment>
<evidence type="ECO:0000256" key="14">
    <source>
        <dbReference type="RuleBase" id="RU000336"/>
    </source>
</evidence>
<evidence type="ECO:0000256" key="6">
    <source>
        <dbReference type="ARBA" id="ARBA00022723"/>
    </source>
</evidence>
<dbReference type="GO" id="GO:0006430">
    <property type="term" value="P:lysyl-tRNA aminoacylation"/>
    <property type="evidence" value="ECO:0007669"/>
    <property type="project" value="UniProtKB-UniRule"/>
</dbReference>
<dbReference type="RefSeq" id="WP_158343768.1">
    <property type="nucleotide sequence ID" value="NZ_CP034861.1"/>
</dbReference>
<feature type="domain" description="Aminoacyl-transfer RNA synthetases class-II family profile" evidence="15">
    <location>
        <begin position="184"/>
        <end position="499"/>
    </location>
</feature>
<dbReference type="GO" id="GO:0004824">
    <property type="term" value="F:lysine-tRNA ligase activity"/>
    <property type="evidence" value="ECO:0007669"/>
    <property type="project" value="UniProtKB-UniRule"/>
</dbReference>
<evidence type="ECO:0000313" key="17">
    <source>
        <dbReference type="Proteomes" id="UP000298673"/>
    </source>
</evidence>
<dbReference type="GO" id="GO:0005829">
    <property type="term" value="C:cytosol"/>
    <property type="evidence" value="ECO:0007669"/>
    <property type="project" value="TreeGrafter"/>
</dbReference>
<dbReference type="Gene3D" id="3.30.930.10">
    <property type="entry name" value="Bira Bifunctional Protein, Domain 2"/>
    <property type="match status" value="1"/>
</dbReference>
<dbReference type="CDD" id="cd00775">
    <property type="entry name" value="LysRS_core"/>
    <property type="match status" value="1"/>
</dbReference>
<dbReference type="GO" id="GO:0000287">
    <property type="term" value="F:magnesium ion binding"/>
    <property type="evidence" value="ECO:0007669"/>
    <property type="project" value="UniProtKB-UniRule"/>
</dbReference>
<dbReference type="Pfam" id="PF00152">
    <property type="entry name" value="tRNA-synt_2"/>
    <property type="match status" value="1"/>
</dbReference>
<keyword evidence="4 13" id="KW-0963">Cytoplasm</keyword>
<keyword evidence="9 13" id="KW-0460">Magnesium</keyword>
<keyword evidence="11 13" id="KW-0030">Aminoacyl-tRNA synthetase</keyword>
<evidence type="ECO:0000256" key="4">
    <source>
        <dbReference type="ARBA" id="ARBA00022490"/>
    </source>
</evidence>
<dbReference type="InterPro" id="IPR004365">
    <property type="entry name" value="NA-bd_OB_tRNA"/>
</dbReference>
<dbReference type="InterPro" id="IPR018149">
    <property type="entry name" value="Lys-tRNA-synth_II_C"/>
</dbReference>
<dbReference type="NCBIfam" id="TIGR00499">
    <property type="entry name" value="lysS_bact"/>
    <property type="match status" value="1"/>
</dbReference>
<evidence type="ECO:0000256" key="3">
    <source>
        <dbReference type="ARBA" id="ARBA00011738"/>
    </source>
</evidence>
<dbReference type="GO" id="GO:0000049">
    <property type="term" value="F:tRNA binding"/>
    <property type="evidence" value="ECO:0007669"/>
    <property type="project" value="TreeGrafter"/>
</dbReference>
<keyword evidence="6 13" id="KW-0479">Metal-binding</keyword>
<dbReference type="InterPro" id="IPR012340">
    <property type="entry name" value="NA-bd_OB-fold"/>
</dbReference>
<dbReference type="GO" id="GO:0042803">
    <property type="term" value="F:protein homodimerization activity"/>
    <property type="evidence" value="ECO:0007669"/>
    <property type="project" value="UniProtKB-ARBA"/>
</dbReference>
<comment type="cofactor">
    <cofactor evidence="13 14">
        <name>Mg(2+)</name>
        <dbReference type="ChEBI" id="CHEBI:18420"/>
    </cofactor>
    <text evidence="13 14">Binds 3 Mg(2+) ions per subunit.</text>
</comment>
<dbReference type="SUPFAM" id="SSF50249">
    <property type="entry name" value="Nucleic acid-binding proteins"/>
    <property type="match status" value="1"/>
</dbReference>
<evidence type="ECO:0000256" key="13">
    <source>
        <dbReference type="HAMAP-Rule" id="MF_00252"/>
    </source>
</evidence>
<feature type="binding site" evidence="13">
    <location>
        <position position="415"/>
    </location>
    <ligand>
        <name>Mg(2+)</name>
        <dbReference type="ChEBI" id="CHEBI:18420"/>
        <label>1</label>
    </ligand>
</feature>
<evidence type="ECO:0000256" key="12">
    <source>
        <dbReference type="ARBA" id="ARBA00048573"/>
    </source>
</evidence>
<dbReference type="InterPro" id="IPR006195">
    <property type="entry name" value="aa-tRNA-synth_II"/>
</dbReference>
<dbReference type="Gene3D" id="2.40.50.140">
    <property type="entry name" value="Nucleic acid-binding proteins"/>
    <property type="match status" value="1"/>
</dbReference>
<dbReference type="Pfam" id="PF01336">
    <property type="entry name" value="tRNA_anti-codon"/>
    <property type="match status" value="1"/>
</dbReference>
<protein>
    <recommendedName>
        <fullName evidence="13">Lysine--tRNA ligase</fullName>
        <ecNumber evidence="13">6.1.1.6</ecNumber>
    </recommendedName>
    <alternativeName>
        <fullName evidence="13">Lysyl-tRNA synthetase</fullName>
        <shortName evidence="13">LysRS</shortName>
    </alternativeName>
</protein>
<feature type="binding site" evidence="13">
    <location>
        <position position="422"/>
    </location>
    <ligand>
        <name>Mg(2+)</name>
        <dbReference type="ChEBI" id="CHEBI:18420"/>
        <label>1</label>
    </ligand>
</feature>
<evidence type="ECO:0000256" key="11">
    <source>
        <dbReference type="ARBA" id="ARBA00023146"/>
    </source>
</evidence>
<dbReference type="FunFam" id="3.30.930.10:FF:000001">
    <property type="entry name" value="Lysine--tRNA ligase"/>
    <property type="match status" value="1"/>
</dbReference>
<dbReference type="Proteomes" id="UP000298673">
    <property type="component" value="Chromosome"/>
</dbReference>
<evidence type="ECO:0000313" key="16">
    <source>
        <dbReference type="EMBL" id="QCI24484.1"/>
    </source>
</evidence>
<dbReference type="PANTHER" id="PTHR42918">
    <property type="entry name" value="LYSYL-TRNA SYNTHETASE"/>
    <property type="match status" value="1"/>
</dbReference>
<evidence type="ECO:0000256" key="8">
    <source>
        <dbReference type="ARBA" id="ARBA00022840"/>
    </source>
</evidence>
<organism evidence="16 17">
    <name type="scientific">Buchnera aphidicola</name>
    <name type="common">Muscaphis stroyani</name>
    <dbReference type="NCBI Taxonomy" id="1241869"/>
    <lineage>
        <taxon>Bacteria</taxon>
        <taxon>Pseudomonadati</taxon>
        <taxon>Pseudomonadota</taxon>
        <taxon>Gammaproteobacteria</taxon>
        <taxon>Enterobacterales</taxon>
        <taxon>Erwiniaceae</taxon>
        <taxon>Buchnera</taxon>
    </lineage>
</organism>
<dbReference type="InterPro" id="IPR002313">
    <property type="entry name" value="Lys-tRNA-ligase_II"/>
</dbReference>
<reference evidence="16 17" key="2">
    <citation type="submission" date="2019-05" db="EMBL/GenBank/DDBJ databases">
        <title>Genome evolution of the obligate endosymbiont Buchnera aphidicola.</title>
        <authorList>
            <person name="Moran N.A."/>
        </authorList>
    </citation>
    <scope>NUCLEOTIDE SEQUENCE [LARGE SCALE GENOMIC DNA]</scope>
    <source>
        <strain evidence="16 17">Mst</strain>
    </source>
</reference>
<dbReference type="EMBL" id="CP034861">
    <property type="protein sequence ID" value="QCI24484.1"/>
    <property type="molecule type" value="Genomic_DNA"/>
</dbReference>
<comment type="subcellular location">
    <subcellularLocation>
        <location evidence="1 13">Cytoplasm</location>
    </subcellularLocation>
</comment>
<dbReference type="InterPro" id="IPR004364">
    <property type="entry name" value="Aa-tRNA-synt_II"/>
</dbReference>
<sequence>MCKIKKCKNHFANLSNNETNNREKKFINIKKKGFNFPNDFKKNETSHFIFKKYQNKTLKELNILSIYVSVAGRMIQRRIMGKASFFTLQDMEGKIQIYITEKEMTDEFYNEHFKKIDIGDILGVQGVLFKTRTNELSIFCNFLKILNKSLKPLPDKFHGLSNQEKRYRQRYLDLISNQKLFNVFKMRSKIIMEIRKFMTENKFLEVETPMLQNIPGGASSKPFRTYHNELNKEMYLRIAPELYLKQLIIGGFERIFELNRNFRNEGISTRHNPEFTMMEVYIAYSDYKDMMILIENLLRNLTYSLFGTTKIKYDSHDFDFQIPFNKFTMKDAILKFNSNLNLSDLENLKKIQKIAKSIGIELKKKWGIGQIINQIFEKTVEKKLIQPTFITHYPIEVSPLARRNNFDFNLADRFEFFIAGYEIGNGFSELNDVQDQKNRFLNQIENKKREMNQNILYDENYIEALEYGLPPTSGLGIGIDRLIMILTNQTSIRDVILFPTLRSLKTNN</sequence>
<evidence type="ECO:0000256" key="1">
    <source>
        <dbReference type="ARBA" id="ARBA00004496"/>
    </source>
</evidence>
<dbReference type="FunFam" id="2.40.50.140:FF:000024">
    <property type="entry name" value="Lysine--tRNA ligase"/>
    <property type="match status" value="1"/>
</dbReference>
<dbReference type="PRINTS" id="PR00982">
    <property type="entry name" value="TRNASYNTHLYS"/>
</dbReference>
<dbReference type="PANTHER" id="PTHR42918:SF15">
    <property type="entry name" value="LYSINE--TRNA LIGASE, CHLOROPLASTIC_MITOCHONDRIAL"/>
    <property type="match status" value="1"/>
</dbReference>
<dbReference type="CDD" id="cd04322">
    <property type="entry name" value="LysRS_N"/>
    <property type="match status" value="1"/>
</dbReference>
<feature type="binding site" evidence="13">
    <location>
        <position position="422"/>
    </location>
    <ligand>
        <name>Mg(2+)</name>
        <dbReference type="ChEBI" id="CHEBI:18420"/>
        <label>2</label>
    </ligand>
</feature>
<evidence type="ECO:0000256" key="9">
    <source>
        <dbReference type="ARBA" id="ARBA00022842"/>
    </source>
</evidence>
<accession>A0A4D6YF65</accession>
<comment type="similarity">
    <text evidence="2 13">Belongs to the class-II aminoacyl-tRNA synthetase family.</text>
</comment>
<keyword evidence="8 13" id="KW-0067">ATP-binding</keyword>
<evidence type="ECO:0000259" key="15">
    <source>
        <dbReference type="PROSITE" id="PS50862"/>
    </source>
</evidence>
<gene>
    <name evidence="13 16" type="primary">lysS</name>
    <name evidence="16" type="ORF">D9V75_02105</name>
</gene>
<keyword evidence="10 13" id="KW-0648">Protein biosynthesis</keyword>
<evidence type="ECO:0000256" key="10">
    <source>
        <dbReference type="ARBA" id="ARBA00022917"/>
    </source>
</evidence>
<keyword evidence="7 13" id="KW-0547">Nucleotide-binding</keyword>
<dbReference type="InterPro" id="IPR044136">
    <property type="entry name" value="Lys-tRNA-ligase_II_N"/>
</dbReference>
<dbReference type="HAMAP" id="MF_00252">
    <property type="entry name" value="Lys_tRNA_synth_class2"/>
    <property type="match status" value="1"/>
</dbReference>
<reference evidence="16 17" key="1">
    <citation type="submission" date="2018-12" db="EMBL/GenBank/DDBJ databases">
        <authorList>
            <person name="Chong R.A."/>
        </authorList>
    </citation>
    <scope>NUCLEOTIDE SEQUENCE [LARGE SCALE GENOMIC DNA]</scope>
    <source>
        <strain evidence="16 17">Mst</strain>
    </source>
</reference>
<evidence type="ECO:0000256" key="2">
    <source>
        <dbReference type="ARBA" id="ARBA00008226"/>
    </source>
</evidence>
<name>A0A4D6YF65_9GAMM</name>
<dbReference type="AlphaFoldDB" id="A0A4D6YF65"/>
<dbReference type="NCBIfam" id="NF001756">
    <property type="entry name" value="PRK00484.1"/>
    <property type="match status" value="1"/>
</dbReference>
<keyword evidence="5 13" id="KW-0436">Ligase</keyword>
<dbReference type="OrthoDB" id="9762036at2"/>
<dbReference type="InterPro" id="IPR045864">
    <property type="entry name" value="aa-tRNA-synth_II/BPL/LPL"/>
</dbReference>
<dbReference type="GO" id="GO:0005524">
    <property type="term" value="F:ATP binding"/>
    <property type="evidence" value="ECO:0007669"/>
    <property type="project" value="UniProtKB-UniRule"/>
</dbReference>
<dbReference type="PROSITE" id="PS50862">
    <property type="entry name" value="AA_TRNA_LIGASE_II"/>
    <property type="match status" value="1"/>
</dbReference>
<dbReference type="SUPFAM" id="SSF55681">
    <property type="entry name" value="Class II aaRS and biotin synthetases"/>
    <property type="match status" value="1"/>
</dbReference>
<comment type="catalytic activity">
    <reaction evidence="12 13 14">
        <text>tRNA(Lys) + L-lysine + ATP = L-lysyl-tRNA(Lys) + AMP + diphosphate</text>
        <dbReference type="Rhea" id="RHEA:20792"/>
        <dbReference type="Rhea" id="RHEA-COMP:9696"/>
        <dbReference type="Rhea" id="RHEA-COMP:9697"/>
        <dbReference type="ChEBI" id="CHEBI:30616"/>
        <dbReference type="ChEBI" id="CHEBI:32551"/>
        <dbReference type="ChEBI" id="CHEBI:33019"/>
        <dbReference type="ChEBI" id="CHEBI:78442"/>
        <dbReference type="ChEBI" id="CHEBI:78529"/>
        <dbReference type="ChEBI" id="CHEBI:456215"/>
        <dbReference type="EC" id="6.1.1.6"/>
    </reaction>
</comment>
<evidence type="ECO:0000256" key="5">
    <source>
        <dbReference type="ARBA" id="ARBA00022598"/>
    </source>
</evidence>
<evidence type="ECO:0000256" key="7">
    <source>
        <dbReference type="ARBA" id="ARBA00022741"/>
    </source>
</evidence>